<proteinExistence type="predicted"/>
<dbReference type="AlphaFoldDB" id="A0A2G9S6B7"/>
<dbReference type="OrthoDB" id="10255128at2759"/>
<dbReference type="EMBL" id="KV926335">
    <property type="protein sequence ID" value="PIO35625.1"/>
    <property type="molecule type" value="Genomic_DNA"/>
</dbReference>
<protein>
    <recommendedName>
        <fullName evidence="3">SH3 domain-containing protein</fullName>
    </recommendedName>
</protein>
<evidence type="ECO:0008006" key="3">
    <source>
        <dbReference type="Google" id="ProtNLM"/>
    </source>
</evidence>
<dbReference type="Gene3D" id="2.30.30.40">
    <property type="entry name" value="SH3 Domains"/>
    <property type="match status" value="1"/>
</dbReference>
<gene>
    <name evidence="2" type="ORF">AB205_0019540</name>
</gene>
<feature type="region of interest" description="Disordered" evidence="1">
    <location>
        <begin position="1"/>
        <end position="22"/>
    </location>
</feature>
<reference evidence="2" key="1">
    <citation type="submission" date="2017-08" db="EMBL/GenBank/DDBJ databases">
        <title>Assembly of the North American Bullfrog Genome.</title>
        <authorList>
            <person name="Warren R.L."/>
            <person name="Vandervalk B.P."/>
            <person name="Kucuk E."/>
            <person name="Birol I."/>
            <person name="Helbing C."/>
            <person name="Pandoh P."/>
            <person name="Behsaz B."/>
            <person name="Mohamadi H."/>
            <person name="Chu J."/>
            <person name="Jackman S."/>
            <person name="Hammond S.A."/>
            <person name="Veldhoen N."/>
            <person name="Kirk H."/>
            <person name="Zhao Y."/>
            <person name="Coope R."/>
            <person name="Pleasance S."/>
            <person name="Moore R."/>
            <person name="Holt R."/>
        </authorList>
    </citation>
    <scope>NUCLEOTIDE SEQUENCE</scope>
    <source>
        <strain evidence="2">Bruno</strain>
        <tissue evidence="2">Liver</tissue>
    </source>
</reference>
<feature type="compositionally biased region" description="Polar residues" evidence="1">
    <location>
        <begin position="1"/>
        <end position="13"/>
    </location>
</feature>
<evidence type="ECO:0000256" key="1">
    <source>
        <dbReference type="SAM" id="MobiDB-lite"/>
    </source>
</evidence>
<accession>A0A2G9S6B7</accession>
<sequence>MAALLSIQSTAENPEQRDSASPWVKFEGSGEELIKLGSEDEQGWCRGRLTSGKIGLYPANYVEDVVS</sequence>
<name>A0A2G9S6B7_AQUCT</name>
<dbReference type="SUPFAM" id="SSF50044">
    <property type="entry name" value="SH3-domain"/>
    <property type="match status" value="1"/>
</dbReference>
<organism evidence="2">
    <name type="scientific">Aquarana catesbeiana</name>
    <name type="common">American bullfrog</name>
    <name type="synonym">Rana catesbeiana</name>
    <dbReference type="NCBI Taxonomy" id="8400"/>
    <lineage>
        <taxon>Eukaryota</taxon>
        <taxon>Metazoa</taxon>
        <taxon>Chordata</taxon>
        <taxon>Craniata</taxon>
        <taxon>Vertebrata</taxon>
        <taxon>Euteleostomi</taxon>
        <taxon>Amphibia</taxon>
        <taxon>Batrachia</taxon>
        <taxon>Anura</taxon>
        <taxon>Neobatrachia</taxon>
        <taxon>Ranoidea</taxon>
        <taxon>Ranidae</taxon>
        <taxon>Aquarana</taxon>
    </lineage>
</organism>
<evidence type="ECO:0000313" key="2">
    <source>
        <dbReference type="EMBL" id="PIO35625.1"/>
    </source>
</evidence>
<dbReference type="InterPro" id="IPR036028">
    <property type="entry name" value="SH3-like_dom_sf"/>
</dbReference>